<organism evidence="1 2">
    <name type="scientific">Candidatus Cardinium hertigii</name>
    <dbReference type="NCBI Taxonomy" id="247481"/>
    <lineage>
        <taxon>Bacteria</taxon>
        <taxon>Pseudomonadati</taxon>
        <taxon>Bacteroidota</taxon>
        <taxon>Cytophagia</taxon>
        <taxon>Cytophagales</taxon>
        <taxon>Amoebophilaceae</taxon>
        <taxon>Candidatus Cardinium</taxon>
    </lineage>
</organism>
<dbReference type="EMBL" id="CP029619">
    <property type="protein sequence ID" value="AWN81956.1"/>
    <property type="molecule type" value="Genomic_DNA"/>
</dbReference>
<reference evidence="1 2" key="1">
    <citation type="submission" date="2018-05" db="EMBL/GenBank/DDBJ databases">
        <title>Candidatus Cardinium hertigii Genome Assembly.</title>
        <authorList>
            <person name="Showmaker K.C."/>
            <person name="Walden K.O."/>
            <person name="Fields C.J."/>
            <person name="Lambert K.N."/>
            <person name="Hudson M.E."/>
        </authorList>
    </citation>
    <scope>NUCLEOTIDE SEQUENCE [LARGE SCALE GENOMIC DNA]</scope>
    <source>
        <strain evidence="2">cHgTN10</strain>
    </source>
</reference>
<dbReference type="OrthoDB" id="1650748at2"/>
<proteinExistence type="predicted"/>
<evidence type="ECO:0000313" key="2">
    <source>
        <dbReference type="Proteomes" id="UP000245872"/>
    </source>
</evidence>
<dbReference type="Proteomes" id="UP000245872">
    <property type="component" value="Chromosome"/>
</dbReference>
<gene>
    <name evidence="1" type="ORF">DK880_00642</name>
</gene>
<accession>A0A2Z3LDY3</accession>
<keyword evidence="2" id="KW-1185">Reference proteome</keyword>
<sequence>MEAVRDCYNGYKTGNLIRYNPWSSVSCINKAGRFDLYWINTGNNDLIKQLILSSNDSIKGQIEQLMQGAALTASIDKHLAFDLLDRSKTALWSLLLFADYLTWEKSSLSRSSDLYD</sequence>
<name>A0A2Z3LDY3_9BACT</name>
<dbReference type="AlphaFoldDB" id="A0A2Z3LDY3"/>
<evidence type="ECO:0000313" key="1">
    <source>
        <dbReference type="EMBL" id="AWN81956.1"/>
    </source>
</evidence>
<protein>
    <submittedName>
        <fullName evidence="1">Uncharacterized protein</fullName>
    </submittedName>
</protein>
<dbReference type="RefSeq" id="WP_109997359.1">
    <property type="nucleotide sequence ID" value="NZ_CP029619.1"/>
</dbReference>
<dbReference type="KEGG" id="cher:DK880_00642"/>